<reference evidence="1" key="1">
    <citation type="submission" date="2022-03" db="EMBL/GenBank/DDBJ databases">
        <authorList>
            <person name="Lindestad O."/>
        </authorList>
    </citation>
    <scope>NUCLEOTIDE SEQUENCE</scope>
</reference>
<dbReference type="Proteomes" id="UP000838756">
    <property type="component" value="Unassembled WGS sequence"/>
</dbReference>
<accession>A0A8S4SAG0</accession>
<keyword evidence="2" id="KW-1185">Reference proteome</keyword>
<protein>
    <submittedName>
        <fullName evidence="1">Jg7251 protein</fullName>
    </submittedName>
</protein>
<sequence>MQTVLCLFVDYVDLNHCTDLEVWPRDSMLQTWDTFIPEKTWVLFTRVLQQTFVVQFTRSLNPTVSEGFVENRSKRRPSRFLYGLLIYVTYGAWHSSERRKPLDAVQLAELHNDSQTALLQHNLQHTIG</sequence>
<dbReference type="AlphaFoldDB" id="A0A8S4SAG0"/>
<dbReference type="OrthoDB" id="7438364at2759"/>
<evidence type="ECO:0000313" key="1">
    <source>
        <dbReference type="EMBL" id="CAH2255185.1"/>
    </source>
</evidence>
<proteinExistence type="predicted"/>
<comment type="caution">
    <text evidence="1">The sequence shown here is derived from an EMBL/GenBank/DDBJ whole genome shotgun (WGS) entry which is preliminary data.</text>
</comment>
<dbReference type="EMBL" id="CAKXAJ010026089">
    <property type="protein sequence ID" value="CAH2255185.1"/>
    <property type="molecule type" value="Genomic_DNA"/>
</dbReference>
<gene>
    <name evidence="1" type="primary">jg7251</name>
    <name evidence="1" type="ORF">PAEG_LOCUS22772</name>
</gene>
<organism evidence="1 2">
    <name type="scientific">Pararge aegeria aegeria</name>
    <dbReference type="NCBI Taxonomy" id="348720"/>
    <lineage>
        <taxon>Eukaryota</taxon>
        <taxon>Metazoa</taxon>
        <taxon>Ecdysozoa</taxon>
        <taxon>Arthropoda</taxon>
        <taxon>Hexapoda</taxon>
        <taxon>Insecta</taxon>
        <taxon>Pterygota</taxon>
        <taxon>Neoptera</taxon>
        <taxon>Endopterygota</taxon>
        <taxon>Lepidoptera</taxon>
        <taxon>Glossata</taxon>
        <taxon>Ditrysia</taxon>
        <taxon>Papilionoidea</taxon>
        <taxon>Nymphalidae</taxon>
        <taxon>Satyrinae</taxon>
        <taxon>Satyrini</taxon>
        <taxon>Parargina</taxon>
        <taxon>Pararge</taxon>
    </lineage>
</organism>
<evidence type="ECO:0000313" key="2">
    <source>
        <dbReference type="Proteomes" id="UP000838756"/>
    </source>
</evidence>
<name>A0A8S4SAG0_9NEOP</name>